<dbReference type="Gene3D" id="3.40.190.150">
    <property type="entry name" value="Bordetella uptake gene, domain 1"/>
    <property type="match status" value="1"/>
</dbReference>
<dbReference type="CDD" id="cd07012">
    <property type="entry name" value="PBP2_Bug_TTT"/>
    <property type="match status" value="1"/>
</dbReference>
<dbReference type="PANTHER" id="PTHR42928">
    <property type="entry name" value="TRICARBOXYLATE-BINDING PROTEIN"/>
    <property type="match status" value="1"/>
</dbReference>
<evidence type="ECO:0000313" key="3">
    <source>
        <dbReference type="EMBL" id="TXL64705.1"/>
    </source>
</evidence>
<dbReference type="EMBL" id="VDUY01000005">
    <property type="protein sequence ID" value="TXL64705.1"/>
    <property type="molecule type" value="Genomic_DNA"/>
</dbReference>
<dbReference type="AlphaFoldDB" id="A0A5C8NU68"/>
<feature type="chain" id="PRO_5023119790" evidence="2">
    <location>
        <begin position="24"/>
        <end position="321"/>
    </location>
</feature>
<dbReference type="PANTHER" id="PTHR42928:SF5">
    <property type="entry name" value="BLR1237 PROTEIN"/>
    <property type="match status" value="1"/>
</dbReference>
<dbReference type="Pfam" id="PF03401">
    <property type="entry name" value="TctC"/>
    <property type="match status" value="1"/>
</dbReference>
<evidence type="ECO:0000313" key="4">
    <source>
        <dbReference type="Proteomes" id="UP000321548"/>
    </source>
</evidence>
<organism evidence="3 4">
    <name type="scientific">Zeimonas arvi</name>
    <dbReference type="NCBI Taxonomy" id="2498847"/>
    <lineage>
        <taxon>Bacteria</taxon>
        <taxon>Pseudomonadati</taxon>
        <taxon>Pseudomonadota</taxon>
        <taxon>Betaproteobacteria</taxon>
        <taxon>Burkholderiales</taxon>
        <taxon>Burkholderiaceae</taxon>
        <taxon>Zeimonas</taxon>
    </lineage>
</organism>
<dbReference type="InterPro" id="IPR006311">
    <property type="entry name" value="TAT_signal"/>
</dbReference>
<dbReference type="SUPFAM" id="SSF53850">
    <property type="entry name" value="Periplasmic binding protein-like II"/>
    <property type="match status" value="1"/>
</dbReference>
<evidence type="ECO:0000256" key="1">
    <source>
        <dbReference type="ARBA" id="ARBA00006987"/>
    </source>
</evidence>
<dbReference type="Proteomes" id="UP000321548">
    <property type="component" value="Unassembled WGS sequence"/>
</dbReference>
<dbReference type="InterPro" id="IPR005064">
    <property type="entry name" value="BUG"/>
</dbReference>
<dbReference type="PROSITE" id="PS51318">
    <property type="entry name" value="TAT"/>
    <property type="match status" value="1"/>
</dbReference>
<keyword evidence="4" id="KW-1185">Reference proteome</keyword>
<comment type="similarity">
    <text evidence="1">Belongs to the UPF0065 (bug) family.</text>
</comment>
<dbReference type="OrthoDB" id="8678477at2"/>
<dbReference type="InterPro" id="IPR042100">
    <property type="entry name" value="Bug_dom1"/>
</dbReference>
<feature type="signal peptide" evidence="2">
    <location>
        <begin position="1"/>
        <end position="23"/>
    </location>
</feature>
<dbReference type="PIRSF" id="PIRSF017082">
    <property type="entry name" value="YflP"/>
    <property type="match status" value="1"/>
</dbReference>
<sequence>MQRREFLAGAGALAAAGAMPALAQSFPTRPVVLYCAFSAGGPTDQVFRVFAEAATRTLGGSVVVENKPGAGGTLAALSLRSARPDGHTLAQAPMGLFRIPHMQKNRTFDPIADFTYISCLTGYTFGLVVPADSPIKSIKDLIEYAKANPGKFTYGSPGANTSPHLAMEEFSERAGIKLNHVPFKGNADAMVALLGGHIMSVSDSTGWAPHLEAGKVRLLATYGSKRTKRWPDIPTLTELGYDTVSDSPFGLIGPKGMDPAVVKKLDDAFKAALDEPKVKEIVDRFDQPVVYMNSADYTAWAKRTYEAEKKTIERLGLVGTI</sequence>
<proteinExistence type="inferred from homology"/>
<name>A0A5C8NU68_9BURK</name>
<protein>
    <submittedName>
        <fullName evidence="3">Tripartite tricarboxylate transporter substrate binding protein</fullName>
    </submittedName>
</protein>
<reference evidence="3 4" key="1">
    <citation type="submission" date="2019-06" db="EMBL/GenBank/DDBJ databases">
        <title>Quisquiliibacterium sp. nov., isolated from a maize field.</title>
        <authorList>
            <person name="Lin S.-Y."/>
            <person name="Tsai C.-F."/>
            <person name="Young C.-C."/>
        </authorList>
    </citation>
    <scope>NUCLEOTIDE SEQUENCE [LARGE SCALE GENOMIC DNA]</scope>
    <source>
        <strain evidence="3 4">CC-CFT501</strain>
    </source>
</reference>
<comment type="caution">
    <text evidence="3">The sequence shown here is derived from an EMBL/GenBank/DDBJ whole genome shotgun (WGS) entry which is preliminary data.</text>
</comment>
<keyword evidence="2" id="KW-0732">Signal</keyword>
<dbReference type="Gene3D" id="3.40.190.10">
    <property type="entry name" value="Periplasmic binding protein-like II"/>
    <property type="match status" value="1"/>
</dbReference>
<evidence type="ECO:0000256" key="2">
    <source>
        <dbReference type="SAM" id="SignalP"/>
    </source>
</evidence>
<gene>
    <name evidence="3" type="ORF">FHP08_13255</name>
</gene>
<accession>A0A5C8NU68</accession>
<dbReference type="RefSeq" id="WP_147704954.1">
    <property type="nucleotide sequence ID" value="NZ_VDUY01000005.1"/>
</dbReference>